<accession>A0A852TZV1</accession>
<proteinExistence type="predicted"/>
<dbReference type="RefSeq" id="WP_179645174.1">
    <property type="nucleotide sequence ID" value="NZ_BAAAYY010000046.1"/>
</dbReference>
<evidence type="ECO:0000256" key="1">
    <source>
        <dbReference type="SAM" id="MobiDB-lite"/>
    </source>
</evidence>
<name>A0A852TZV1_9ACTN</name>
<sequence length="124" mass="13367">MRAVGIRTAVQAVPPSAGPERAGIRESAGGRREEREETAGDGILRPWHFFESGSESLAFSRPALFCAGRAVYRIHLTDSVRFPGDDYFTRFAGLDGIGRLITDSASSPELAMGIRGRGPCVLMV</sequence>
<feature type="compositionally biased region" description="Basic and acidic residues" evidence="1">
    <location>
        <begin position="22"/>
        <end position="38"/>
    </location>
</feature>
<reference evidence="2 3" key="1">
    <citation type="submission" date="2020-07" db="EMBL/GenBank/DDBJ databases">
        <title>Sequencing the genomes of 1000 actinobacteria strains.</title>
        <authorList>
            <person name="Klenk H.-P."/>
        </authorList>
    </citation>
    <scope>NUCLEOTIDE SEQUENCE [LARGE SCALE GENOMIC DNA]</scope>
    <source>
        <strain evidence="2 3">CXB654</strain>
    </source>
</reference>
<dbReference type="EMBL" id="JACCCC010000001">
    <property type="protein sequence ID" value="NYE49529.1"/>
    <property type="molecule type" value="Genomic_DNA"/>
</dbReference>
<evidence type="ECO:0000313" key="2">
    <source>
        <dbReference type="EMBL" id="NYE49529.1"/>
    </source>
</evidence>
<comment type="caution">
    <text evidence="2">The sequence shown here is derived from an EMBL/GenBank/DDBJ whole genome shotgun (WGS) entry which is preliminary data.</text>
</comment>
<evidence type="ECO:0000313" key="3">
    <source>
        <dbReference type="Proteomes" id="UP000589036"/>
    </source>
</evidence>
<dbReference type="AlphaFoldDB" id="A0A852TZV1"/>
<gene>
    <name evidence="2" type="ORF">HDA32_004649</name>
</gene>
<protein>
    <submittedName>
        <fullName evidence="2">Uncharacterized protein</fullName>
    </submittedName>
</protein>
<keyword evidence="3" id="KW-1185">Reference proteome</keyword>
<feature type="region of interest" description="Disordered" evidence="1">
    <location>
        <begin position="12"/>
        <end position="38"/>
    </location>
</feature>
<organism evidence="2 3">
    <name type="scientific">Spinactinospora alkalitolerans</name>
    <dbReference type="NCBI Taxonomy" id="687207"/>
    <lineage>
        <taxon>Bacteria</taxon>
        <taxon>Bacillati</taxon>
        <taxon>Actinomycetota</taxon>
        <taxon>Actinomycetes</taxon>
        <taxon>Streptosporangiales</taxon>
        <taxon>Nocardiopsidaceae</taxon>
        <taxon>Spinactinospora</taxon>
    </lineage>
</organism>
<dbReference type="Proteomes" id="UP000589036">
    <property type="component" value="Unassembled WGS sequence"/>
</dbReference>